<dbReference type="OrthoDB" id="774557at2759"/>
<name>A0A2T4AXI8_9HYPO</name>
<evidence type="ECO:0000256" key="1">
    <source>
        <dbReference type="SAM" id="MobiDB-lite"/>
    </source>
</evidence>
<dbReference type="GeneID" id="36602673"/>
<keyword evidence="3" id="KW-1185">Reference proteome</keyword>
<accession>A0A2T4AXI8</accession>
<organism evidence="2 3">
    <name type="scientific">Trichoderma citrinoviride</name>
    <dbReference type="NCBI Taxonomy" id="58853"/>
    <lineage>
        <taxon>Eukaryota</taxon>
        <taxon>Fungi</taxon>
        <taxon>Dikarya</taxon>
        <taxon>Ascomycota</taxon>
        <taxon>Pezizomycotina</taxon>
        <taxon>Sordariomycetes</taxon>
        <taxon>Hypocreomycetidae</taxon>
        <taxon>Hypocreales</taxon>
        <taxon>Hypocreaceae</taxon>
        <taxon>Trichoderma</taxon>
    </lineage>
</organism>
<gene>
    <name evidence="2" type="ORF">BBK36DRAFT_1163637</name>
</gene>
<feature type="region of interest" description="Disordered" evidence="1">
    <location>
        <begin position="213"/>
        <end position="310"/>
    </location>
</feature>
<feature type="region of interest" description="Disordered" evidence="1">
    <location>
        <begin position="502"/>
        <end position="535"/>
    </location>
</feature>
<dbReference type="AlphaFoldDB" id="A0A2T4AXI8"/>
<sequence>MPPNAGQQGAPGGMPHQFAGGHIAVSGPGGQVNPAMMGGMPPGASPGPHAMHQLTPAQQQMFQQQQQQQQQQQHLQQFNMNNPSAMAAIRQQQLLQQQQQQQRQAMFAQQFQGMGAGVNGLPMGMQLSQLSPQQIQHLRQRTAMGHVAGHNPQAIMAQQLALQQHAAQQQAAQQAQQQAAAQQAAQQQAAHNQQMAAGHNQAQHMAMNAQPMGMQQQNPMAAAAQPQMGAQQQQNQQPPGQPQPQQQQQQQPGPQSQQAPQQTSQGGTPAASGQQTPSQTPAPTPAHANQMPPGQPQPQQAQPPNQAQIAAQQLMASSIMQQQQIREGMKTRCLLKLMQFGERLSGYPGAKNKDDLSYWNRFVAQFFSPSGVFRHSLHVSDSEDTPDKQYDISYPAIARYFHTHFCSGVKSIQLILDSGSSDKHMPGDCYCIENPRASFVYWFETGSHLVATGTLRAQFDAEQKIELFEFLTTRQEEYVSRKRVIEAAKPAHEWIKEWRSVNTMDGKQSPEMSKKGKARQLKSPQKEPPGVLVDLPDSAVNSKGVTEAVHQFLEIVEVMGQMNPLFGFYHSNPGLSPYAALEQYVATQINNNPQPMMNGQNMVQGPRTPSFGQFQMGASPAAAHMNLPGSPHIGSPAPGQAPGMQLQPSQQGTSSSGPSANTSPASNKRRRPSTVKVEDDSATAGAAQVNGIQNRGKPQTPRMAKRLKGNPA</sequence>
<feature type="region of interest" description="Disordered" evidence="1">
    <location>
        <begin position="1"/>
        <end position="51"/>
    </location>
</feature>
<feature type="compositionally biased region" description="Low complexity" evidence="1">
    <location>
        <begin position="645"/>
        <end position="659"/>
    </location>
</feature>
<feature type="region of interest" description="Disordered" evidence="1">
    <location>
        <begin position="621"/>
        <end position="712"/>
    </location>
</feature>
<dbReference type="InterPro" id="IPR029005">
    <property type="entry name" value="LIM-bd/SEUSS"/>
</dbReference>
<dbReference type="Proteomes" id="UP000241546">
    <property type="component" value="Unassembled WGS sequence"/>
</dbReference>
<evidence type="ECO:0008006" key="4">
    <source>
        <dbReference type="Google" id="ProtNLM"/>
    </source>
</evidence>
<evidence type="ECO:0000313" key="3">
    <source>
        <dbReference type="Proteomes" id="UP000241546"/>
    </source>
</evidence>
<feature type="region of interest" description="Disordered" evidence="1">
    <location>
        <begin position="183"/>
        <end position="202"/>
    </location>
</feature>
<dbReference type="RefSeq" id="XP_024745112.1">
    <property type="nucleotide sequence ID" value="XM_024894555.1"/>
</dbReference>
<feature type="compositionally biased region" description="Basic residues" evidence="1">
    <location>
        <begin position="703"/>
        <end position="712"/>
    </location>
</feature>
<proteinExistence type="predicted"/>
<dbReference type="PANTHER" id="PTHR10378">
    <property type="entry name" value="LIM DOMAIN-BINDING PROTEIN"/>
    <property type="match status" value="1"/>
</dbReference>
<dbReference type="Pfam" id="PF01803">
    <property type="entry name" value="LIM_bind"/>
    <property type="match status" value="1"/>
</dbReference>
<evidence type="ECO:0000313" key="2">
    <source>
        <dbReference type="EMBL" id="PTB61792.1"/>
    </source>
</evidence>
<dbReference type="EMBL" id="KZ680228">
    <property type="protein sequence ID" value="PTB61792.1"/>
    <property type="molecule type" value="Genomic_DNA"/>
</dbReference>
<protein>
    <recommendedName>
        <fullName evidence="4">LIM-domain-containing protein</fullName>
    </recommendedName>
</protein>
<reference evidence="3" key="1">
    <citation type="submission" date="2016-07" db="EMBL/GenBank/DDBJ databases">
        <title>Multiple horizontal gene transfer events from other fungi enriched the ability of initially mycotrophic Trichoderma (Ascomycota) to feed on dead plant biomass.</title>
        <authorList>
            <consortium name="DOE Joint Genome Institute"/>
            <person name="Atanasova L."/>
            <person name="Chenthamara K."/>
            <person name="Zhang J."/>
            <person name="Grujic M."/>
            <person name="Henrissat B."/>
            <person name="Kuo A."/>
            <person name="Aerts A."/>
            <person name="Salamov A."/>
            <person name="Lipzen A."/>
            <person name="Labutti K."/>
            <person name="Barry K."/>
            <person name="Miao Y."/>
            <person name="Rahimi M.J."/>
            <person name="Shen Q."/>
            <person name="Grigoriev I.V."/>
            <person name="Kubicek C.P."/>
            <person name="Druzhinina I.S."/>
        </authorList>
    </citation>
    <scope>NUCLEOTIDE SEQUENCE [LARGE SCALE GENOMIC DNA]</scope>
    <source>
        <strain evidence="3">TUCIM 6016</strain>
    </source>
</reference>